<evidence type="ECO:0000313" key="1">
    <source>
        <dbReference type="EMBL" id="GBP31788.1"/>
    </source>
</evidence>
<proteinExistence type="predicted"/>
<organism evidence="1 2">
    <name type="scientific">Eumeta variegata</name>
    <name type="common">Bagworm moth</name>
    <name type="synonym">Eumeta japonica</name>
    <dbReference type="NCBI Taxonomy" id="151549"/>
    <lineage>
        <taxon>Eukaryota</taxon>
        <taxon>Metazoa</taxon>
        <taxon>Ecdysozoa</taxon>
        <taxon>Arthropoda</taxon>
        <taxon>Hexapoda</taxon>
        <taxon>Insecta</taxon>
        <taxon>Pterygota</taxon>
        <taxon>Neoptera</taxon>
        <taxon>Endopterygota</taxon>
        <taxon>Lepidoptera</taxon>
        <taxon>Glossata</taxon>
        <taxon>Ditrysia</taxon>
        <taxon>Tineoidea</taxon>
        <taxon>Psychidae</taxon>
        <taxon>Oiketicinae</taxon>
        <taxon>Eumeta</taxon>
    </lineage>
</organism>
<protein>
    <submittedName>
        <fullName evidence="1">Uncharacterized protein</fullName>
    </submittedName>
</protein>
<accession>A0A4C1UZ88</accession>
<dbReference type="AlphaFoldDB" id="A0A4C1UZ88"/>
<name>A0A4C1UZ88_EUMVA</name>
<dbReference type="EMBL" id="BGZK01000251">
    <property type="protein sequence ID" value="GBP31788.1"/>
    <property type="molecule type" value="Genomic_DNA"/>
</dbReference>
<gene>
    <name evidence="1" type="ORF">EVAR_81554_1</name>
</gene>
<comment type="caution">
    <text evidence="1">The sequence shown here is derived from an EMBL/GenBank/DDBJ whole genome shotgun (WGS) entry which is preliminary data.</text>
</comment>
<evidence type="ECO:0000313" key="2">
    <source>
        <dbReference type="Proteomes" id="UP000299102"/>
    </source>
</evidence>
<reference evidence="1 2" key="1">
    <citation type="journal article" date="2019" name="Commun. Biol.">
        <title>The bagworm genome reveals a unique fibroin gene that provides high tensile strength.</title>
        <authorList>
            <person name="Kono N."/>
            <person name="Nakamura H."/>
            <person name="Ohtoshi R."/>
            <person name="Tomita M."/>
            <person name="Numata K."/>
            <person name="Arakawa K."/>
        </authorList>
    </citation>
    <scope>NUCLEOTIDE SEQUENCE [LARGE SCALE GENOMIC DNA]</scope>
</reference>
<keyword evidence="2" id="KW-1185">Reference proteome</keyword>
<dbReference type="Proteomes" id="UP000299102">
    <property type="component" value="Unassembled WGS sequence"/>
</dbReference>
<sequence length="228" mass="25310">MRAQRGGRERESSNRLIRELQSVATPTAVQAHSDRSTHIHSGRIDLGGLQNSLRVCNHPANLPRATRVAYTKNHPSLVRVCVFQQMQSSEKTPNVEKKLAATTKSPLLSVRRHRASSSRLAKSGRYKTHAFPGEHSCIRGLILTSLCEQRMSPTFDRRCGDSSDEAADCCGKIVCTIIRNKAFHVGRGEIPSCALKEDNLLQLEIPLKTSRSLSRPRLAGQVHNFKVP</sequence>